<reference evidence="6 7" key="1">
    <citation type="submission" date="2019-08" db="EMBL/GenBank/DDBJ databases">
        <title>In-depth cultivation of the pig gut microbiome towards novel bacterial diversity and tailored functional studies.</title>
        <authorList>
            <person name="Wylensek D."/>
            <person name="Hitch T.C.A."/>
            <person name="Clavel T."/>
        </authorList>
    </citation>
    <scope>NUCLEOTIDE SEQUENCE [LARGE SCALE GENOMIC DNA]</scope>
    <source>
        <strain evidence="6 7">WCA-383-APC-5B</strain>
    </source>
</reference>
<evidence type="ECO:0000259" key="5">
    <source>
        <dbReference type="Pfam" id="PF18133"/>
    </source>
</evidence>
<dbReference type="InterPro" id="IPR027417">
    <property type="entry name" value="P-loop_NTPase"/>
</dbReference>
<keyword evidence="2" id="KW-0342">GTP-binding</keyword>
<dbReference type="Proteomes" id="UP000460287">
    <property type="component" value="Unassembled WGS sequence"/>
</dbReference>
<dbReference type="PANTHER" id="PTHR42714">
    <property type="entry name" value="TRNA MODIFICATION GTPASE GTPBP3"/>
    <property type="match status" value="1"/>
</dbReference>
<feature type="domain" description="Hydrogen maturase F dimerization" evidence="4">
    <location>
        <begin position="187"/>
        <end position="285"/>
    </location>
</feature>
<feature type="domain" description="Hydrogen maturase F tetramerization" evidence="5">
    <location>
        <begin position="289"/>
        <end position="405"/>
    </location>
</feature>
<dbReference type="EMBL" id="VULX01000040">
    <property type="protein sequence ID" value="MSR92624.1"/>
    <property type="molecule type" value="Genomic_DNA"/>
</dbReference>
<dbReference type="Gene3D" id="3.40.50.300">
    <property type="entry name" value="P-loop containing nucleotide triphosphate hydrolases"/>
    <property type="match status" value="1"/>
</dbReference>
<dbReference type="GO" id="GO:0005737">
    <property type="term" value="C:cytoplasm"/>
    <property type="evidence" value="ECO:0007669"/>
    <property type="project" value="TreeGrafter"/>
</dbReference>
<dbReference type="InterPro" id="IPR006073">
    <property type="entry name" value="GTP-bd"/>
</dbReference>
<dbReference type="PANTHER" id="PTHR42714:SF6">
    <property type="entry name" value="TRANSLATION INITIATION FACTOR IF-2"/>
    <property type="match status" value="1"/>
</dbReference>
<name>A0A7X2T2G8_9CLOT</name>
<dbReference type="SUPFAM" id="SSF52540">
    <property type="entry name" value="P-loop containing nucleoside triphosphate hydrolases"/>
    <property type="match status" value="1"/>
</dbReference>
<dbReference type="CDD" id="cd00880">
    <property type="entry name" value="Era_like"/>
    <property type="match status" value="1"/>
</dbReference>
<evidence type="ECO:0000256" key="2">
    <source>
        <dbReference type="ARBA" id="ARBA00023134"/>
    </source>
</evidence>
<accession>A0A7X2T2G8</accession>
<dbReference type="InterPro" id="IPR041606">
    <property type="entry name" value="HydF_dimer"/>
</dbReference>
<evidence type="ECO:0000259" key="4">
    <source>
        <dbReference type="Pfam" id="PF18128"/>
    </source>
</evidence>
<comment type="caution">
    <text evidence="6">The sequence shown here is derived from an EMBL/GenBank/DDBJ whole genome shotgun (WGS) entry which is preliminary data.</text>
</comment>
<gene>
    <name evidence="6" type="primary">hydF</name>
    <name evidence="6" type="ORF">FYJ33_14930</name>
</gene>
<dbReference type="Pfam" id="PF18128">
    <property type="entry name" value="HydF_dimer"/>
    <property type="match status" value="1"/>
</dbReference>
<dbReference type="NCBIfam" id="TIGR03918">
    <property type="entry name" value="GTP_HydF"/>
    <property type="match status" value="1"/>
</dbReference>
<keyword evidence="7" id="KW-1185">Reference proteome</keyword>
<dbReference type="Gene3D" id="3.40.50.11410">
    <property type="match status" value="1"/>
</dbReference>
<evidence type="ECO:0000259" key="3">
    <source>
        <dbReference type="Pfam" id="PF01926"/>
    </source>
</evidence>
<dbReference type="Gene3D" id="3.40.50.11420">
    <property type="match status" value="1"/>
</dbReference>
<dbReference type="RefSeq" id="WP_154532688.1">
    <property type="nucleotide sequence ID" value="NZ_VULX01000040.1"/>
</dbReference>
<evidence type="ECO:0000313" key="7">
    <source>
        <dbReference type="Proteomes" id="UP000460287"/>
    </source>
</evidence>
<dbReference type="InterPro" id="IPR005225">
    <property type="entry name" value="Small_GTP-bd"/>
</dbReference>
<dbReference type="Pfam" id="PF01926">
    <property type="entry name" value="MMR_HSR1"/>
    <property type="match status" value="1"/>
</dbReference>
<dbReference type="InterPro" id="IPR023873">
    <property type="entry name" value="FeFe-hyd_GTPase_HydF"/>
</dbReference>
<keyword evidence="1" id="KW-0547">Nucleotide-binding</keyword>
<evidence type="ECO:0000313" key="6">
    <source>
        <dbReference type="EMBL" id="MSR92624.1"/>
    </source>
</evidence>
<evidence type="ECO:0000256" key="1">
    <source>
        <dbReference type="ARBA" id="ARBA00022741"/>
    </source>
</evidence>
<dbReference type="GO" id="GO:0005525">
    <property type="term" value="F:GTP binding"/>
    <property type="evidence" value="ECO:0007669"/>
    <property type="project" value="UniProtKB-KW"/>
</dbReference>
<sequence>MLTTPRSNRLHIGFFGKRNAGKSSIVNSLTNQHISLVSDTPGTTTDPVIKSMELLPIGPIAVIDTAGLDDEGSLGKLRIKKSIEIMDRTDLAVLVFNAELLKNNENFDFEKKWFNELSRKNTPMVAVLNKIDTIKDNTKLLDKLCTDIKNEFHIPVVKMSAMNKLDIFSLKDALIKASPSDFEKDALVGDIIKKKDLVLLVAPQDIQAPKGRLILPEAQTIRDLLDNNAMVLSVTISELEDALACLKDKPALVITDSQVFKTVNSIVPKDVPLTSFSILMARYKGDLKTLVDGAKALDTLEDGDKVLIAEACTHHPLKGDIAREKIPRWIREKYKKDIEFTNITGVDFPGNLSEYKVIIQCGSCMFTRKQLMSRIIKAEANTVPITNFGVAIAHLNGILPRVIEMFPKLND</sequence>
<feature type="domain" description="G" evidence="3">
    <location>
        <begin position="12"/>
        <end position="130"/>
    </location>
</feature>
<proteinExistence type="predicted"/>
<dbReference type="NCBIfam" id="TIGR00231">
    <property type="entry name" value="small_GTP"/>
    <property type="match status" value="1"/>
</dbReference>
<dbReference type="GO" id="GO:0030488">
    <property type="term" value="P:tRNA methylation"/>
    <property type="evidence" value="ECO:0007669"/>
    <property type="project" value="TreeGrafter"/>
</dbReference>
<dbReference type="InterPro" id="IPR040644">
    <property type="entry name" value="HydF_tetramer"/>
</dbReference>
<dbReference type="Pfam" id="PF18133">
    <property type="entry name" value="HydF_tetramer"/>
    <property type="match status" value="1"/>
</dbReference>
<dbReference type="AlphaFoldDB" id="A0A7X2T2G8"/>
<dbReference type="GO" id="GO:0002098">
    <property type="term" value="P:tRNA wobble uridine modification"/>
    <property type="evidence" value="ECO:0007669"/>
    <property type="project" value="TreeGrafter"/>
</dbReference>
<organism evidence="6 7">
    <name type="scientific">Inconstantimicrobium porci</name>
    <dbReference type="NCBI Taxonomy" id="2652291"/>
    <lineage>
        <taxon>Bacteria</taxon>
        <taxon>Bacillati</taxon>
        <taxon>Bacillota</taxon>
        <taxon>Clostridia</taxon>
        <taxon>Eubacteriales</taxon>
        <taxon>Clostridiaceae</taxon>
        <taxon>Inconstantimicrobium</taxon>
    </lineage>
</organism>
<protein>
    <submittedName>
        <fullName evidence="6">[FeFe] hydrogenase H-cluster maturation GTPase HydF</fullName>
    </submittedName>
</protein>